<gene>
    <name evidence="1" type="ORF">H8S22_08035</name>
</gene>
<name>A0ABR7FQR3_9FIRM</name>
<comment type="caution">
    <text evidence="1">The sequence shown here is derived from an EMBL/GenBank/DDBJ whole genome shotgun (WGS) entry which is preliminary data.</text>
</comment>
<dbReference type="Pfam" id="PF01475">
    <property type="entry name" value="FUR"/>
    <property type="match status" value="1"/>
</dbReference>
<dbReference type="InterPro" id="IPR002481">
    <property type="entry name" value="FUR"/>
</dbReference>
<dbReference type="SUPFAM" id="SSF46785">
    <property type="entry name" value="Winged helix' DNA-binding domain"/>
    <property type="match status" value="1"/>
</dbReference>
<keyword evidence="2" id="KW-1185">Reference proteome</keyword>
<dbReference type="Proteomes" id="UP000635828">
    <property type="component" value="Unassembled WGS sequence"/>
</dbReference>
<reference evidence="1 2" key="1">
    <citation type="submission" date="2020-08" db="EMBL/GenBank/DDBJ databases">
        <title>Genome public.</title>
        <authorList>
            <person name="Liu C."/>
            <person name="Sun Q."/>
        </authorList>
    </citation>
    <scope>NUCLEOTIDE SEQUENCE [LARGE SCALE GENOMIC DNA]</scope>
    <source>
        <strain evidence="1 2">NSJ-7</strain>
    </source>
</reference>
<dbReference type="EMBL" id="JACOOS010000007">
    <property type="protein sequence ID" value="MBC5677558.1"/>
    <property type="molecule type" value="Genomic_DNA"/>
</dbReference>
<accession>A0ABR7FQR3</accession>
<dbReference type="InterPro" id="IPR036390">
    <property type="entry name" value="WH_DNA-bd_sf"/>
</dbReference>
<protein>
    <submittedName>
        <fullName evidence="1">Transcriptional repressor</fullName>
    </submittedName>
</protein>
<evidence type="ECO:0000313" key="1">
    <source>
        <dbReference type="EMBL" id="MBC5677558.1"/>
    </source>
</evidence>
<sequence>MGGSMTTELSRERIIEQLREQGLRITSQRKVILDVILKNNCSCCKEIFYEATKIDPAIGRATVYRMMNTLEELGVIDRGKQYEICYEGLFGTEKDQTSLLTKEEIKELPKDIWYPALKKMLRALGEIKNEDISVVVKVSRKSS</sequence>
<evidence type="ECO:0000313" key="2">
    <source>
        <dbReference type="Proteomes" id="UP000635828"/>
    </source>
</evidence>
<organism evidence="1 2">
    <name type="scientific">Anaerostipes hominis</name>
    <name type="common">ex Liu et al. 2021</name>
    <dbReference type="NCBI Taxonomy" id="2763018"/>
    <lineage>
        <taxon>Bacteria</taxon>
        <taxon>Bacillati</taxon>
        <taxon>Bacillota</taxon>
        <taxon>Clostridia</taxon>
        <taxon>Lachnospirales</taxon>
        <taxon>Lachnospiraceae</taxon>
        <taxon>Anaerostipes</taxon>
    </lineage>
</organism>
<dbReference type="InterPro" id="IPR036388">
    <property type="entry name" value="WH-like_DNA-bd_sf"/>
</dbReference>
<dbReference type="Gene3D" id="1.10.10.10">
    <property type="entry name" value="Winged helix-like DNA-binding domain superfamily/Winged helix DNA-binding domain"/>
    <property type="match status" value="1"/>
</dbReference>
<proteinExistence type="predicted"/>